<evidence type="ECO:0000313" key="8">
    <source>
        <dbReference type="Proteomes" id="UP000470876"/>
    </source>
</evidence>
<keyword evidence="2" id="KW-0812">Transmembrane</keyword>
<dbReference type="AlphaFoldDB" id="A0A6P1DDR2"/>
<sequence length="123" mass="12853">MLIRRLARPLLASAFVVDGVDTLMHPEPRVKTASAVVQKGQQSLPSDMAEKLPNNPSVLVKATAVTQVAGGAMLALGKAPRLAALAIIRPPSKLTSLRNAVRFAALRSGSDSAQKSCWVTVAG</sequence>
<dbReference type="GO" id="GO:0016020">
    <property type="term" value="C:membrane"/>
    <property type="evidence" value="ECO:0007669"/>
    <property type="project" value="UniProtKB-SubCell"/>
</dbReference>
<evidence type="ECO:0000256" key="3">
    <source>
        <dbReference type="ARBA" id="ARBA00022989"/>
    </source>
</evidence>
<comment type="subcellular location">
    <subcellularLocation>
        <location evidence="1">Membrane</location>
        <topology evidence="1">Multi-pass membrane protein</topology>
    </subcellularLocation>
</comment>
<dbReference type="EMBL" id="JAAGUZ010000101">
    <property type="protein sequence ID" value="NEW47751.1"/>
    <property type="molecule type" value="Genomic_DNA"/>
</dbReference>
<evidence type="ECO:0000256" key="4">
    <source>
        <dbReference type="ARBA" id="ARBA00023136"/>
    </source>
</evidence>
<feature type="non-terminal residue" evidence="5">
    <location>
        <position position="123"/>
    </location>
</feature>
<organism evidence="5 7">
    <name type="scientific">Nocardia cyriacigeorgica</name>
    <dbReference type="NCBI Taxonomy" id="135487"/>
    <lineage>
        <taxon>Bacteria</taxon>
        <taxon>Bacillati</taxon>
        <taxon>Actinomycetota</taxon>
        <taxon>Actinomycetes</taxon>
        <taxon>Mycobacteriales</taxon>
        <taxon>Nocardiaceae</taxon>
        <taxon>Nocardia</taxon>
    </lineage>
</organism>
<dbReference type="Pfam" id="PF07681">
    <property type="entry name" value="DoxX"/>
    <property type="match status" value="1"/>
</dbReference>
<dbReference type="InterPro" id="IPR032808">
    <property type="entry name" value="DoxX"/>
</dbReference>
<dbReference type="RefSeq" id="WP_163830167.1">
    <property type="nucleotide sequence ID" value="NZ_JAAGUX010000100.1"/>
</dbReference>
<evidence type="ECO:0000313" key="5">
    <source>
        <dbReference type="EMBL" id="NEW47751.1"/>
    </source>
</evidence>
<reference evidence="7 8" key="1">
    <citation type="submission" date="2020-01" db="EMBL/GenBank/DDBJ databases">
        <title>Genetics and antimicrobial susceptibilities of Nocardia species isolated from the soil; a comparison with species isolated from humans.</title>
        <authorList>
            <person name="Carrasco G."/>
            <person name="Monzon S."/>
            <person name="Sansegundo M."/>
            <person name="Garcia E."/>
            <person name="Garrido N."/>
            <person name="Medina M.J."/>
            <person name="Villalon P."/>
            <person name="Ramirez-Arocha A.C."/>
            <person name="Jimenez P."/>
            <person name="Cuesta I."/>
            <person name="Valdezate S."/>
        </authorList>
    </citation>
    <scope>NUCLEOTIDE SEQUENCE [LARGE SCALE GENOMIC DNA]</scope>
    <source>
        <strain evidence="5 7">CNM20110639</strain>
        <strain evidence="6 8">CNM20110649</strain>
    </source>
</reference>
<dbReference type="Proteomes" id="UP000468928">
    <property type="component" value="Unassembled WGS sequence"/>
</dbReference>
<dbReference type="Proteomes" id="UP000470876">
    <property type="component" value="Unassembled WGS sequence"/>
</dbReference>
<proteinExistence type="predicted"/>
<keyword evidence="4" id="KW-0472">Membrane</keyword>
<evidence type="ECO:0000256" key="1">
    <source>
        <dbReference type="ARBA" id="ARBA00004141"/>
    </source>
</evidence>
<gene>
    <name evidence="5" type="ORF">GV789_25420</name>
    <name evidence="6" type="ORF">GV794_28065</name>
</gene>
<evidence type="ECO:0000256" key="2">
    <source>
        <dbReference type="ARBA" id="ARBA00022692"/>
    </source>
</evidence>
<protein>
    <submittedName>
        <fullName evidence="5">DoxX family protein</fullName>
    </submittedName>
</protein>
<evidence type="ECO:0000313" key="6">
    <source>
        <dbReference type="EMBL" id="NEW59456.1"/>
    </source>
</evidence>
<keyword evidence="3" id="KW-1133">Transmembrane helix</keyword>
<name>A0A6P1DDR2_9NOCA</name>
<evidence type="ECO:0000313" key="7">
    <source>
        <dbReference type="Proteomes" id="UP000468928"/>
    </source>
</evidence>
<comment type="caution">
    <text evidence="5">The sequence shown here is derived from an EMBL/GenBank/DDBJ whole genome shotgun (WGS) entry which is preliminary data.</text>
</comment>
<accession>A0A6P1DDR2</accession>
<keyword evidence="8" id="KW-1185">Reference proteome</keyword>
<dbReference type="EMBL" id="JAAGUX010000100">
    <property type="protein sequence ID" value="NEW59456.1"/>
    <property type="molecule type" value="Genomic_DNA"/>
</dbReference>